<evidence type="ECO:0000256" key="2">
    <source>
        <dbReference type="ARBA" id="ARBA00022692"/>
    </source>
</evidence>
<comment type="subcellular location">
    <subcellularLocation>
        <location evidence="1">Membrane</location>
        <topology evidence="1">Multi-pass membrane protein</topology>
    </subcellularLocation>
</comment>
<dbReference type="Pfam" id="PF13520">
    <property type="entry name" value="AA_permease_2"/>
    <property type="match status" value="1"/>
</dbReference>
<accession>A0A0R2KTW3</accession>
<dbReference type="STRING" id="331679.IV81_GL000979"/>
<organism evidence="6 7">
    <name type="scientific">Pediococcus stilesii</name>
    <dbReference type="NCBI Taxonomy" id="331679"/>
    <lineage>
        <taxon>Bacteria</taxon>
        <taxon>Bacillati</taxon>
        <taxon>Bacillota</taxon>
        <taxon>Bacilli</taxon>
        <taxon>Lactobacillales</taxon>
        <taxon>Lactobacillaceae</taxon>
        <taxon>Pediococcus</taxon>
    </lineage>
</organism>
<feature type="transmembrane region" description="Helical" evidence="5">
    <location>
        <begin position="90"/>
        <end position="116"/>
    </location>
</feature>
<evidence type="ECO:0000256" key="4">
    <source>
        <dbReference type="ARBA" id="ARBA00023136"/>
    </source>
</evidence>
<dbReference type="InterPro" id="IPR050598">
    <property type="entry name" value="AminoAcid_Transporter"/>
</dbReference>
<keyword evidence="3 5" id="KW-1133">Transmembrane helix</keyword>
<gene>
    <name evidence="6" type="ORF">IV81_GL000979</name>
</gene>
<dbReference type="EMBL" id="JQBX01000027">
    <property type="protein sequence ID" value="KRN93016.1"/>
    <property type="molecule type" value="Genomic_DNA"/>
</dbReference>
<sequence>MKNTEQTHLQKNIGLFAAFSTVMGTVIGAGVFFKVSSVTASTQSAGLSLIAWLAGGLLTICGGLTSAELASAIPVTGGAIKYLEVTYGRLTGYLLGWAQMLIYFPANIAALSIIFGTQFVNLFHLSVGMVVPVAIICGASITGINLLGSKHGARLQSIALVAKLIPIIVIIAFGIFASSNVHLSLLPDRFTTGQTLTGFSGGLLATLFAYDGWLGIGAIAGEMKNPKRDLPLAIGLGLTGITVVYLAINLVFLRTLPISDLAGNLNAASMAAGQLFGGIGGKLVTIGILISVYGALNGYTMTGMRIPYAMATEDALPMSKHLKKLSKTSVPYIAGFLQLAIAIFMMAIGSFDLLTDMLIFVMWIFNVLIFYAVIKLRRTQPELERPYKVPLYPFLPVVAILGGLFVLVTTIINQPILAMTGIVITLLGIPVYLVTNRKSS</sequence>
<dbReference type="PANTHER" id="PTHR11785:SF512">
    <property type="entry name" value="SOBREMESA, ISOFORM B"/>
    <property type="match status" value="1"/>
</dbReference>
<dbReference type="InterPro" id="IPR002293">
    <property type="entry name" value="AA/rel_permease1"/>
</dbReference>
<keyword evidence="7" id="KW-1185">Reference proteome</keyword>
<dbReference type="PATRIC" id="fig|331679.3.peg.991"/>
<dbReference type="Proteomes" id="UP000051859">
    <property type="component" value="Unassembled WGS sequence"/>
</dbReference>
<feature type="transmembrane region" description="Helical" evidence="5">
    <location>
        <begin position="199"/>
        <end position="220"/>
    </location>
</feature>
<evidence type="ECO:0000256" key="5">
    <source>
        <dbReference type="SAM" id="Phobius"/>
    </source>
</evidence>
<feature type="transmembrane region" description="Helical" evidence="5">
    <location>
        <begin position="389"/>
        <end position="410"/>
    </location>
</feature>
<keyword evidence="2 5" id="KW-0812">Transmembrane</keyword>
<feature type="transmembrane region" description="Helical" evidence="5">
    <location>
        <begin position="160"/>
        <end position="179"/>
    </location>
</feature>
<feature type="transmembrane region" description="Helical" evidence="5">
    <location>
        <begin position="45"/>
        <end position="69"/>
    </location>
</feature>
<dbReference type="GO" id="GO:0016020">
    <property type="term" value="C:membrane"/>
    <property type="evidence" value="ECO:0007669"/>
    <property type="project" value="UniProtKB-SubCell"/>
</dbReference>
<feature type="transmembrane region" description="Helical" evidence="5">
    <location>
        <begin position="12"/>
        <end position="33"/>
    </location>
</feature>
<feature type="transmembrane region" description="Helical" evidence="5">
    <location>
        <begin position="232"/>
        <end position="252"/>
    </location>
</feature>
<dbReference type="GO" id="GO:0015179">
    <property type="term" value="F:L-amino acid transmembrane transporter activity"/>
    <property type="evidence" value="ECO:0007669"/>
    <property type="project" value="TreeGrafter"/>
</dbReference>
<keyword evidence="4 5" id="KW-0472">Membrane</keyword>
<proteinExistence type="predicted"/>
<name>A0A0R2KTW3_9LACO</name>
<feature type="transmembrane region" description="Helical" evidence="5">
    <location>
        <begin position="357"/>
        <end position="377"/>
    </location>
</feature>
<evidence type="ECO:0000256" key="3">
    <source>
        <dbReference type="ARBA" id="ARBA00022989"/>
    </source>
</evidence>
<dbReference type="PIRSF" id="PIRSF006060">
    <property type="entry name" value="AA_transporter"/>
    <property type="match status" value="1"/>
</dbReference>
<dbReference type="RefSeq" id="WP_057804273.1">
    <property type="nucleotide sequence ID" value="NZ_JQBX01000027.1"/>
</dbReference>
<feature type="transmembrane region" description="Helical" evidence="5">
    <location>
        <begin position="272"/>
        <end position="296"/>
    </location>
</feature>
<feature type="transmembrane region" description="Helical" evidence="5">
    <location>
        <begin position="416"/>
        <end position="435"/>
    </location>
</feature>
<feature type="transmembrane region" description="Helical" evidence="5">
    <location>
        <begin position="330"/>
        <end position="351"/>
    </location>
</feature>
<dbReference type="AlphaFoldDB" id="A0A0R2KTW3"/>
<evidence type="ECO:0000313" key="6">
    <source>
        <dbReference type="EMBL" id="KRN93016.1"/>
    </source>
</evidence>
<evidence type="ECO:0000313" key="7">
    <source>
        <dbReference type="Proteomes" id="UP000051859"/>
    </source>
</evidence>
<dbReference type="PANTHER" id="PTHR11785">
    <property type="entry name" value="AMINO ACID TRANSPORTER"/>
    <property type="match status" value="1"/>
</dbReference>
<evidence type="ECO:0000256" key="1">
    <source>
        <dbReference type="ARBA" id="ARBA00004141"/>
    </source>
</evidence>
<reference evidence="6 7" key="1">
    <citation type="journal article" date="2015" name="Genome Announc.">
        <title>Expanding the biotechnology potential of lactobacilli through comparative genomics of 213 strains and associated genera.</title>
        <authorList>
            <person name="Sun Z."/>
            <person name="Harris H.M."/>
            <person name="McCann A."/>
            <person name="Guo C."/>
            <person name="Argimon S."/>
            <person name="Zhang W."/>
            <person name="Yang X."/>
            <person name="Jeffery I.B."/>
            <person name="Cooney J.C."/>
            <person name="Kagawa T.F."/>
            <person name="Liu W."/>
            <person name="Song Y."/>
            <person name="Salvetti E."/>
            <person name="Wrobel A."/>
            <person name="Rasinkangas P."/>
            <person name="Parkhill J."/>
            <person name="Rea M.C."/>
            <person name="O'Sullivan O."/>
            <person name="Ritari J."/>
            <person name="Douillard F.P."/>
            <person name="Paul Ross R."/>
            <person name="Yang R."/>
            <person name="Briner A.E."/>
            <person name="Felis G.E."/>
            <person name="de Vos W.M."/>
            <person name="Barrangou R."/>
            <person name="Klaenhammer T.R."/>
            <person name="Caufield P.W."/>
            <person name="Cui Y."/>
            <person name="Zhang H."/>
            <person name="O'Toole P.W."/>
        </authorList>
    </citation>
    <scope>NUCLEOTIDE SEQUENCE [LARGE SCALE GENOMIC DNA]</scope>
    <source>
        <strain evidence="6 7">DSM 18001</strain>
    </source>
</reference>
<feature type="transmembrane region" description="Helical" evidence="5">
    <location>
        <begin position="122"/>
        <end position="148"/>
    </location>
</feature>
<dbReference type="Gene3D" id="1.20.1740.10">
    <property type="entry name" value="Amino acid/polyamine transporter I"/>
    <property type="match status" value="1"/>
</dbReference>
<protein>
    <submittedName>
        <fullName evidence="6">Amino acid transporter</fullName>
    </submittedName>
</protein>
<comment type="caution">
    <text evidence="6">The sequence shown here is derived from an EMBL/GenBank/DDBJ whole genome shotgun (WGS) entry which is preliminary data.</text>
</comment>